<feature type="compositionally biased region" description="Polar residues" evidence="1">
    <location>
        <begin position="283"/>
        <end position="293"/>
    </location>
</feature>
<organism evidence="4 5">
    <name type="scientific">Acorus calamus</name>
    <name type="common">Sweet flag</name>
    <dbReference type="NCBI Taxonomy" id="4465"/>
    <lineage>
        <taxon>Eukaryota</taxon>
        <taxon>Viridiplantae</taxon>
        <taxon>Streptophyta</taxon>
        <taxon>Embryophyta</taxon>
        <taxon>Tracheophyta</taxon>
        <taxon>Spermatophyta</taxon>
        <taxon>Magnoliopsida</taxon>
        <taxon>Liliopsida</taxon>
        <taxon>Acoraceae</taxon>
        <taxon>Acorus</taxon>
    </lineage>
</organism>
<protein>
    <recommendedName>
        <fullName evidence="6">DUF4283 domain-containing protein</fullName>
    </recommendedName>
</protein>
<gene>
    <name evidence="4" type="ORF">QJS10_CPB19g00212</name>
</gene>
<feature type="compositionally biased region" description="Low complexity" evidence="1">
    <location>
        <begin position="271"/>
        <end position="282"/>
    </location>
</feature>
<dbReference type="AlphaFoldDB" id="A0AAV9CDS9"/>
<feature type="compositionally biased region" description="Polar residues" evidence="1">
    <location>
        <begin position="246"/>
        <end position="255"/>
    </location>
</feature>
<evidence type="ECO:0000259" key="3">
    <source>
        <dbReference type="Pfam" id="PF14392"/>
    </source>
</evidence>
<reference evidence="4" key="2">
    <citation type="submission" date="2023-06" db="EMBL/GenBank/DDBJ databases">
        <authorList>
            <person name="Ma L."/>
            <person name="Liu K.-W."/>
            <person name="Li Z."/>
            <person name="Hsiao Y.-Y."/>
            <person name="Qi Y."/>
            <person name="Fu T."/>
            <person name="Tang G."/>
            <person name="Zhang D."/>
            <person name="Sun W.-H."/>
            <person name="Liu D.-K."/>
            <person name="Li Y."/>
            <person name="Chen G.-Z."/>
            <person name="Liu X.-D."/>
            <person name="Liao X.-Y."/>
            <person name="Jiang Y.-T."/>
            <person name="Yu X."/>
            <person name="Hao Y."/>
            <person name="Huang J."/>
            <person name="Zhao X.-W."/>
            <person name="Ke S."/>
            <person name="Chen Y.-Y."/>
            <person name="Wu W.-L."/>
            <person name="Hsu J.-L."/>
            <person name="Lin Y.-F."/>
            <person name="Huang M.-D."/>
            <person name="Li C.-Y."/>
            <person name="Huang L."/>
            <person name="Wang Z.-W."/>
            <person name="Zhao X."/>
            <person name="Zhong W.-Y."/>
            <person name="Peng D.-H."/>
            <person name="Ahmad S."/>
            <person name="Lan S."/>
            <person name="Zhang J.-S."/>
            <person name="Tsai W.-C."/>
            <person name="Van De Peer Y."/>
            <person name="Liu Z.-J."/>
        </authorList>
    </citation>
    <scope>NUCLEOTIDE SEQUENCE</scope>
    <source>
        <strain evidence="4">CP</strain>
        <tissue evidence="4">Leaves</tissue>
    </source>
</reference>
<comment type="caution">
    <text evidence="4">The sequence shown here is derived from an EMBL/GenBank/DDBJ whole genome shotgun (WGS) entry which is preliminary data.</text>
</comment>
<feature type="domain" description="DUF4283" evidence="2">
    <location>
        <begin position="48"/>
        <end position="80"/>
    </location>
</feature>
<sequence>MGDGGAEDDRYRLSFTVPPEVVQKLKCSHDRVYMPDEGRLAANRRKCNEEDMLAVLSRGPWVIQGHLLSLQRWRDNFDPSTATFEITPVWIRFPNLPLDFWDGLTLSEIAAFAGTPIRVETTIEDIGRCRYARALVEVDLRLPLCPGIWIGEDRRWQAFVYERIPRICQRCGRITHMVSQCNYVPTRVTSLISPEAQDHNESMSPNTPTPTDDAPPQNSTTLDSNEGKWQVVPPRRRVRNGVRNFSIPNSNLNVTDRQKENEVKPQNGEFPGPNGPSRGSGNHQNASFNSSKSGIGRDSNNHMKQGPQLGVPSVKGSERSRTSPVVQPLIWSMETSSGKNPKDRVEEQTPMSKAIVAVSNAVERASKK</sequence>
<name>A0AAV9CDS9_ACOCL</name>
<dbReference type="Proteomes" id="UP001180020">
    <property type="component" value="Unassembled WGS sequence"/>
</dbReference>
<dbReference type="Pfam" id="PF14392">
    <property type="entry name" value="zf-CCHC_4"/>
    <property type="match status" value="1"/>
</dbReference>
<dbReference type="Pfam" id="PF14111">
    <property type="entry name" value="DUF4283"/>
    <property type="match status" value="1"/>
</dbReference>
<dbReference type="EMBL" id="JAUJYO010000019">
    <property type="protein sequence ID" value="KAK1287040.1"/>
    <property type="molecule type" value="Genomic_DNA"/>
</dbReference>
<feature type="compositionally biased region" description="Low complexity" evidence="1">
    <location>
        <begin position="205"/>
        <end position="216"/>
    </location>
</feature>
<proteinExistence type="predicted"/>
<feature type="domain" description="Zinc knuckle CX2CX4HX4C" evidence="3">
    <location>
        <begin position="156"/>
        <end position="183"/>
    </location>
</feature>
<evidence type="ECO:0000313" key="5">
    <source>
        <dbReference type="Proteomes" id="UP001180020"/>
    </source>
</evidence>
<evidence type="ECO:0000256" key="1">
    <source>
        <dbReference type="SAM" id="MobiDB-lite"/>
    </source>
</evidence>
<dbReference type="InterPro" id="IPR040256">
    <property type="entry name" value="At4g02000-like"/>
</dbReference>
<evidence type="ECO:0008006" key="6">
    <source>
        <dbReference type="Google" id="ProtNLM"/>
    </source>
</evidence>
<reference evidence="4" key="1">
    <citation type="journal article" date="2023" name="Nat. Commun.">
        <title>Diploid and tetraploid genomes of Acorus and the evolution of monocots.</title>
        <authorList>
            <person name="Ma L."/>
            <person name="Liu K.W."/>
            <person name="Li Z."/>
            <person name="Hsiao Y.Y."/>
            <person name="Qi Y."/>
            <person name="Fu T."/>
            <person name="Tang G.D."/>
            <person name="Zhang D."/>
            <person name="Sun W.H."/>
            <person name="Liu D.K."/>
            <person name="Li Y."/>
            <person name="Chen G.Z."/>
            <person name="Liu X.D."/>
            <person name="Liao X.Y."/>
            <person name="Jiang Y.T."/>
            <person name="Yu X."/>
            <person name="Hao Y."/>
            <person name="Huang J."/>
            <person name="Zhao X.W."/>
            <person name="Ke S."/>
            <person name="Chen Y.Y."/>
            <person name="Wu W.L."/>
            <person name="Hsu J.L."/>
            <person name="Lin Y.F."/>
            <person name="Huang M.D."/>
            <person name="Li C.Y."/>
            <person name="Huang L."/>
            <person name="Wang Z.W."/>
            <person name="Zhao X."/>
            <person name="Zhong W.Y."/>
            <person name="Peng D.H."/>
            <person name="Ahmad S."/>
            <person name="Lan S."/>
            <person name="Zhang J.S."/>
            <person name="Tsai W.C."/>
            <person name="Van de Peer Y."/>
            <person name="Liu Z.J."/>
        </authorList>
    </citation>
    <scope>NUCLEOTIDE SEQUENCE</scope>
    <source>
        <strain evidence="4">CP</strain>
    </source>
</reference>
<evidence type="ECO:0000259" key="2">
    <source>
        <dbReference type="Pfam" id="PF14111"/>
    </source>
</evidence>
<dbReference type="PANTHER" id="PTHR31286">
    <property type="entry name" value="GLYCINE-RICH CELL WALL STRUCTURAL PROTEIN 1.8-LIKE"/>
    <property type="match status" value="1"/>
</dbReference>
<keyword evidence="5" id="KW-1185">Reference proteome</keyword>
<feature type="region of interest" description="Disordered" evidence="1">
    <location>
        <begin position="197"/>
        <end position="353"/>
    </location>
</feature>
<dbReference type="InterPro" id="IPR025836">
    <property type="entry name" value="Zn_knuckle_CX2CX4HX4C"/>
</dbReference>
<dbReference type="InterPro" id="IPR025558">
    <property type="entry name" value="DUF4283"/>
</dbReference>
<evidence type="ECO:0000313" key="4">
    <source>
        <dbReference type="EMBL" id="KAK1287040.1"/>
    </source>
</evidence>
<accession>A0AAV9CDS9</accession>
<dbReference type="PANTHER" id="PTHR31286:SF99">
    <property type="entry name" value="DUF4283 DOMAIN-CONTAINING PROTEIN"/>
    <property type="match status" value="1"/>
</dbReference>